<dbReference type="PANTHER" id="PTHR37984:SF5">
    <property type="entry name" value="PROTEIN NYNRIN-LIKE"/>
    <property type="match status" value="1"/>
</dbReference>
<proteinExistence type="predicted"/>
<dbReference type="PANTHER" id="PTHR37984">
    <property type="entry name" value="PROTEIN CBG26694"/>
    <property type="match status" value="1"/>
</dbReference>
<dbReference type="EMBL" id="LTAI01000186">
    <property type="protein sequence ID" value="ORD99472.1"/>
    <property type="molecule type" value="Genomic_DNA"/>
</dbReference>
<dbReference type="AlphaFoldDB" id="A0A1X0QI77"/>
<sequence>MYIYLRDKCDIKNLLKKITIIVKERIKCKEYSKKIKHKILFSDYISTWKRIGIDTIGPLPESEEGNKYILIVTDYGSKYVITKAVRNKSKEEVANLVLNEVIFKYGLPVEIRMDNGKEFINNVMEELAKFWKIKLTKSPPYHPEANGLTERTNQSIIIKLSKIIVGNKMNWDEDISMATFMYNISPIAKLGRSPYEILFGKECNLKLNAEKIALTDVERNLMYELIKERKNLIEDEIKEKWKKKLVKLEKRNINRKSGIDFKESDVVLRRNFLRDKLDKKWIGPYLIVRQFNNGTYLIKSIEDGQETMMHRNNLVKLENSEEETGSKFEWNLTREGGVLPKGMLQFKINNGKTFN</sequence>
<dbReference type="PROSITE" id="PS50994">
    <property type="entry name" value="INTEGRASE"/>
    <property type="match status" value="1"/>
</dbReference>
<dbReference type="SUPFAM" id="SSF53098">
    <property type="entry name" value="Ribonuclease H-like"/>
    <property type="match status" value="1"/>
</dbReference>
<dbReference type="GO" id="GO:0003676">
    <property type="term" value="F:nucleic acid binding"/>
    <property type="evidence" value="ECO:0007669"/>
    <property type="project" value="InterPro"/>
</dbReference>
<evidence type="ECO:0000313" key="2">
    <source>
        <dbReference type="EMBL" id="ORD99472.1"/>
    </source>
</evidence>
<name>A0A1X0QI77_9MICR</name>
<dbReference type="VEuPathDB" id="MicrosporidiaDB:HERIO_1828"/>
<dbReference type="Proteomes" id="UP000192501">
    <property type="component" value="Unassembled WGS sequence"/>
</dbReference>
<dbReference type="GO" id="GO:0005634">
    <property type="term" value="C:nucleus"/>
    <property type="evidence" value="ECO:0007669"/>
    <property type="project" value="UniProtKB-ARBA"/>
</dbReference>
<dbReference type="InterPro" id="IPR050951">
    <property type="entry name" value="Retrovirus_Pol_polyprotein"/>
</dbReference>
<feature type="domain" description="Integrase catalytic" evidence="1">
    <location>
        <begin position="43"/>
        <end position="202"/>
    </location>
</feature>
<dbReference type="VEuPathDB" id="MicrosporidiaDB:HERIO_2294"/>
<dbReference type="InterPro" id="IPR036397">
    <property type="entry name" value="RNaseH_sf"/>
</dbReference>
<dbReference type="VEuPathDB" id="MicrosporidiaDB:A0H76_793"/>
<evidence type="ECO:0000313" key="3">
    <source>
        <dbReference type="Proteomes" id="UP000192501"/>
    </source>
</evidence>
<gene>
    <name evidence="2" type="primary">POL4</name>
    <name evidence="2" type="ORF">A0H76_793</name>
</gene>
<dbReference type="InterPro" id="IPR012337">
    <property type="entry name" value="RNaseH-like_sf"/>
</dbReference>
<accession>A0A1X0QI77</accession>
<dbReference type="Gene3D" id="3.30.420.10">
    <property type="entry name" value="Ribonuclease H-like superfamily/Ribonuclease H"/>
    <property type="match status" value="1"/>
</dbReference>
<organism evidence="2 3">
    <name type="scientific">Hepatospora eriocheir</name>
    <dbReference type="NCBI Taxonomy" id="1081669"/>
    <lineage>
        <taxon>Eukaryota</taxon>
        <taxon>Fungi</taxon>
        <taxon>Fungi incertae sedis</taxon>
        <taxon>Microsporidia</taxon>
        <taxon>Hepatosporidae</taxon>
        <taxon>Hepatospora</taxon>
    </lineage>
</organism>
<dbReference type="GO" id="GO:0015074">
    <property type="term" value="P:DNA integration"/>
    <property type="evidence" value="ECO:0007669"/>
    <property type="project" value="InterPro"/>
</dbReference>
<protein>
    <submittedName>
        <fullName evidence="2">POL4</fullName>
    </submittedName>
</protein>
<dbReference type="InterPro" id="IPR001584">
    <property type="entry name" value="Integrase_cat-core"/>
</dbReference>
<evidence type="ECO:0000259" key="1">
    <source>
        <dbReference type="PROSITE" id="PS50994"/>
    </source>
</evidence>
<dbReference type="Pfam" id="PF00665">
    <property type="entry name" value="rve"/>
    <property type="match status" value="1"/>
</dbReference>
<comment type="caution">
    <text evidence="2">The sequence shown here is derived from an EMBL/GenBank/DDBJ whole genome shotgun (WGS) entry which is preliminary data.</text>
</comment>
<reference evidence="2 3" key="1">
    <citation type="journal article" date="2017" name="Environ. Microbiol.">
        <title>Decay of the glycolytic pathway and adaptation to intranuclear parasitism within Enterocytozoonidae microsporidia.</title>
        <authorList>
            <person name="Wiredu Boakye D."/>
            <person name="Jaroenlak P."/>
            <person name="Prachumwat A."/>
            <person name="Williams T.A."/>
            <person name="Bateman K.S."/>
            <person name="Itsathitphaisarn O."/>
            <person name="Sritunyalucksana K."/>
            <person name="Paszkiewicz K.H."/>
            <person name="Moore K.A."/>
            <person name="Stentiford G.D."/>
            <person name="Williams B.A."/>
        </authorList>
    </citation>
    <scope>NUCLEOTIDE SEQUENCE [LARGE SCALE GENOMIC DNA]</scope>
    <source>
        <strain evidence="3">canceri</strain>
    </source>
</reference>